<dbReference type="EMBL" id="JADGJD010000317">
    <property type="protein sequence ID" value="KAJ3052190.1"/>
    <property type="molecule type" value="Genomic_DNA"/>
</dbReference>
<evidence type="ECO:0000313" key="2">
    <source>
        <dbReference type="EMBL" id="KAJ3052190.1"/>
    </source>
</evidence>
<dbReference type="InterPro" id="IPR019170">
    <property type="entry name" value="Meckelin"/>
</dbReference>
<protein>
    <submittedName>
        <fullName evidence="2">Uncharacterized protein</fullName>
    </submittedName>
</protein>
<dbReference type="PANTHER" id="PTHR21274">
    <property type="entry name" value="MECKELIN"/>
    <property type="match status" value="1"/>
</dbReference>
<dbReference type="AlphaFoldDB" id="A0AAD5X206"/>
<keyword evidence="1" id="KW-0812">Transmembrane</keyword>
<gene>
    <name evidence="2" type="ORF">HK097_006742</name>
</gene>
<dbReference type="GO" id="GO:0036038">
    <property type="term" value="C:MKS complex"/>
    <property type="evidence" value="ECO:0007669"/>
    <property type="project" value="InterPro"/>
</dbReference>
<feature type="transmembrane region" description="Helical" evidence="1">
    <location>
        <begin position="123"/>
        <end position="148"/>
    </location>
</feature>
<feature type="transmembrane region" description="Helical" evidence="1">
    <location>
        <begin position="168"/>
        <end position="186"/>
    </location>
</feature>
<dbReference type="PANTHER" id="PTHR21274:SF0">
    <property type="entry name" value="MECKELIN"/>
    <property type="match status" value="1"/>
</dbReference>
<evidence type="ECO:0000256" key="1">
    <source>
        <dbReference type="SAM" id="Phobius"/>
    </source>
</evidence>
<name>A0AAD5X206_9FUNG</name>
<proteinExistence type="predicted"/>
<dbReference type="Proteomes" id="UP001212841">
    <property type="component" value="Unassembled WGS sequence"/>
</dbReference>
<feature type="non-terminal residue" evidence="2">
    <location>
        <position position="279"/>
    </location>
</feature>
<organism evidence="2 3">
    <name type="scientific">Rhizophlyctis rosea</name>
    <dbReference type="NCBI Taxonomy" id="64517"/>
    <lineage>
        <taxon>Eukaryota</taxon>
        <taxon>Fungi</taxon>
        <taxon>Fungi incertae sedis</taxon>
        <taxon>Chytridiomycota</taxon>
        <taxon>Chytridiomycota incertae sedis</taxon>
        <taxon>Chytridiomycetes</taxon>
        <taxon>Rhizophlyctidales</taxon>
        <taxon>Rhizophlyctidaceae</taxon>
        <taxon>Rhizophlyctis</taxon>
    </lineage>
</organism>
<dbReference type="GO" id="GO:0060271">
    <property type="term" value="P:cilium assembly"/>
    <property type="evidence" value="ECO:0007669"/>
    <property type="project" value="InterPro"/>
</dbReference>
<keyword evidence="1" id="KW-1133">Transmembrane helix</keyword>
<reference evidence="2" key="1">
    <citation type="submission" date="2020-05" db="EMBL/GenBank/DDBJ databases">
        <title>Phylogenomic resolution of chytrid fungi.</title>
        <authorList>
            <person name="Stajich J.E."/>
            <person name="Amses K."/>
            <person name="Simmons R."/>
            <person name="Seto K."/>
            <person name="Myers J."/>
            <person name="Bonds A."/>
            <person name="Quandt C.A."/>
            <person name="Barry K."/>
            <person name="Liu P."/>
            <person name="Grigoriev I."/>
            <person name="Longcore J.E."/>
            <person name="James T.Y."/>
        </authorList>
    </citation>
    <scope>NUCLEOTIDE SEQUENCE</scope>
    <source>
        <strain evidence="2">JEL0318</strain>
    </source>
</reference>
<evidence type="ECO:0000313" key="3">
    <source>
        <dbReference type="Proteomes" id="UP001212841"/>
    </source>
</evidence>
<dbReference type="Pfam" id="PF09773">
    <property type="entry name" value="Meckelin"/>
    <property type="match status" value="1"/>
</dbReference>
<accession>A0AAD5X206</accession>
<keyword evidence="3" id="KW-1185">Reference proteome</keyword>
<sequence>MLSGGRKINANPNALEFTGNRFVRRGFIVDSVSGIQSSSAGTGIVRVLSDVRIWLRKSPTTDTQILLPILDLTYTERTLSSLSPTDTSAFSSPTFTFTAIYIMDLRDFYDVVKTLFAMYVLRCITLVCGVLSPLFATFLLALSLYFFFFYKNQDVVKIFLPSSEDDRGYFLAVLFVSLVCSALYITQRLYDQCTNPVFFIDWEKSWGRVSAGGGDEEGRKEVPVSVWRMIFICNVWSEIQIYRPTNIPFTLLMMYVILSGFKVKYAASPKPGGELEEGN</sequence>
<keyword evidence="1" id="KW-0472">Membrane</keyword>
<comment type="caution">
    <text evidence="2">The sequence shown here is derived from an EMBL/GenBank/DDBJ whole genome shotgun (WGS) entry which is preliminary data.</text>
</comment>